<protein>
    <submittedName>
        <fullName evidence="2">Uncharacterized protein</fullName>
    </submittedName>
</protein>
<feature type="transmembrane region" description="Helical" evidence="1">
    <location>
        <begin position="46"/>
        <end position="66"/>
    </location>
</feature>
<feature type="transmembrane region" description="Helical" evidence="1">
    <location>
        <begin position="99"/>
        <end position="117"/>
    </location>
</feature>
<feature type="transmembrane region" description="Helical" evidence="1">
    <location>
        <begin position="12"/>
        <end position="34"/>
    </location>
</feature>
<dbReference type="EMBL" id="CP158374">
    <property type="protein sequence ID" value="XBX82768.1"/>
    <property type="molecule type" value="Genomic_DNA"/>
</dbReference>
<organism evidence="2">
    <name type="scientific">Agromyces sp. G08B096</name>
    <dbReference type="NCBI Taxonomy" id="3156399"/>
    <lineage>
        <taxon>Bacteria</taxon>
        <taxon>Bacillati</taxon>
        <taxon>Actinomycetota</taxon>
        <taxon>Actinomycetes</taxon>
        <taxon>Micrococcales</taxon>
        <taxon>Microbacteriaceae</taxon>
        <taxon>Agromyces</taxon>
    </lineage>
</organism>
<sequence length="126" mass="12932">MTEPHRPAARGAAFWICYAVVVIGAGVSLAYSVSAIAGQGIDDPDALYAGARSVAIVVIALVAPLFRSDDALLAVAAVLTIVQGIDAFVGALQGDLVRTVVPLVLCLVTIVSATFLARSDRVRGRG</sequence>
<keyword evidence="1" id="KW-0472">Membrane</keyword>
<keyword evidence="1" id="KW-0812">Transmembrane</keyword>
<dbReference type="AlphaFoldDB" id="A0AAU7WAM7"/>
<gene>
    <name evidence="2" type="ORF">ABIQ69_02290</name>
</gene>
<name>A0AAU7WAM7_9MICO</name>
<keyword evidence="1" id="KW-1133">Transmembrane helix</keyword>
<evidence type="ECO:0000313" key="2">
    <source>
        <dbReference type="EMBL" id="XBX82768.1"/>
    </source>
</evidence>
<feature type="transmembrane region" description="Helical" evidence="1">
    <location>
        <begin position="73"/>
        <end position="93"/>
    </location>
</feature>
<reference evidence="2" key="1">
    <citation type="submission" date="2024-05" db="EMBL/GenBank/DDBJ databases">
        <authorList>
            <person name="Yu L."/>
        </authorList>
    </citation>
    <scope>NUCLEOTIDE SEQUENCE</scope>
    <source>
        <strain evidence="2">G08B096</strain>
    </source>
</reference>
<proteinExistence type="predicted"/>
<dbReference type="RefSeq" id="WP_350348784.1">
    <property type="nucleotide sequence ID" value="NZ_CP158374.1"/>
</dbReference>
<accession>A0AAU7WAM7</accession>
<evidence type="ECO:0000256" key="1">
    <source>
        <dbReference type="SAM" id="Phobius"/>
    </source>
</evidence>